<dbReference type="GO" id="GO:0016020">
    <property type="term" value="C:membrane"/>
    <property type="evidence" value="ECO:0007669"/>
    <property type="project" value="TreeGrafter"/>
</dbReference>
<dbReference type="PANTHER" id="PTHR10980:SF3">
    <property type="entry name" value="LD16419P"/>
    <property type="match status" value="1"/>
</dbReference>
<comment type="similarity">
    <text evidence="2">Belongs to the Rho GDI family.</text>
</comment>
<dbReference type="PANTHER" id="PTHR10980">
    <property type="entry name" value="RHO GDP-DISSOCIATION INHIBITOR"/>
    <property type="match status" value="1"/>
</dbReference>
<dbReference type="RefSeq" id="XP_001487110.2">
    <property type="nucleotide sequence ID" value="XM_001487060.1"/>
</dbReference>
<dbReference type="AlphaFoldDB" id="A5DB32"/>
<organism evidence="4 5">
    <name type="scientific">Meyerozyma guilliermondii (strain ATCC 6260 / CBS 566 / DSM 6381 / JCM 1539 / NBRC 10279 / NRRL Y-324)</name>
    <name type="common">Yeast</name>
    <name type="synonym">Candida guilliermondii</name>
    <dbReference type="NCBI Taxonomy" id="294746"/>
    <lineage>
        <taxon>Eukaryota</taxon>
        <taxon>Fungi</taxon>
        <taxon>Dikarya</taxon>
        <taxon>Ascomycota</taxon>
        <taxon>Saccharomycotina</taxon>
        <taxon>Pichiomycetes</taxon>
        <taxon>Debaryomycetaceae</taxon>
        <taxon>Meyerozyma</taxon>
    </lineage>
</organism>
<sequence length="134" mass="15041">MSFTSPDVEIVKFVTKVEGIDEVIETPVSGADKVSVKIPESSNYVMTIHFKAKTDLKDFRYKQVVKRKGITVKNREVEIGDYAASDEVYSKEFPQDSTPGGFLIRGVYNAKSNYQANGKDILIVEWELEIVSKA</sequence>
<keyword evidence="5" id="KW-1185">Reference proteome</keyword>
<gene>
    <name evidence="4" type="ORF">PGUG_00487</name>
</gene>
<dbReference type="Gene3D" id="2.70.50.30">
    <property type="entry name" value="Coagulation Factor XIII, subunit A, domain 1"/>
    <property type="match status" value="1"/>
</dbReference>
<dbReference type="InterPro" id="IPR000406">
    <property type="entry name" value="Rho_GDI"/>
</dbReference>
<evidence type="ECO:0000256" key="2">
    <source>
        <dbReference type="ARBA" id="ARBA00009758"/>
    </source>
</evidence>
<dbReference type="GO" id="GO:0005829">
    <property type="term" value="C:cytosol"/>
    <property type="evidence" value="ECO:0007669"/>
    <property type="project" value="TreeGrafter"/>
</dbReference>
<dbReference type="KEGG" id="pgu:PGUG_00487"/>
<evidence type="ECO:0008006" key="6">
    <source>
        <dbReference type="Google" id="ProtNLM"/>
    </source>
</evidence>
<protein>
    <recommendedName>
        <fullName evidence="6">Rho GDP-dissociation inhibitor</fullName>
    </recommendedName>
</protein>
<dbReference type="OrthoDB" id="1683373at2759"/>
<dbReference type="EMBL" id="CH408155">
    <property type="protein sequence ID" value="EDK36389.2"/>
    <property type="molecule type" value="Genomic_DNA"/>
</dbReference>
<evidence type="ECO:0000256" key="1">
    <source>
        <dbReference type="ARBA" id="ARBA00004496"/>
    </source>
</evidence>
<name>A5DB32_PICGU</name>
<dbReference type="GeneID" id="5129607"/>
<dbReference type="eggNOG" id="KOG3205">
    <property type="taxonomic scope" value="Eukaryota"/>
</dbReference>
<dbReference type="VEuPathDB" id="FungiDB:PGUG_00487"/>
<keyword evidence="3" id="KW-0963">Cytoplasm</keyword>
<dbReference type="InterPro" id="IPR014756">
    <property type="entry name" value="Ig_E-set"/>
</dbReference>
<dbReference type="InParanoid" id="A5DB32"/>
<dbReference type="InterPro" id="IPR024792">
    <property type="entry name" value="RhoGDI_dom_sf"/>
</dbReference>
<evidence type="ECO:0000313" key="5">
    <source>
        <dbReference type="Proteomes" id="UP000001997"/>
    </source>
</evidence>
<proteinExistence type="inferred from homology"/>
<reference evidence="4 5" key="1">
    <citation type="journal article" date="2009" name="Nature">
        <title>Evolution of pathogenicity and sexual reproduction in eight Candida genomes.</title>
        <authorList>
            <person name="Butler G."/>
            <person name="Rasmussen M.D."/>
            <person name="Lin M.F."/>
            <person name="Santos M.A."/>
            <person name="Sakthikumar S."/>
            <person name="Munro C.A."/>
            <person name="Rheinbay E."/>
            <person name="Grabherr M."/>
            <person name="Forche A."/>
            <person name="Reedy J.L."/>
            <person name="Agrafioti I."/>
            <person name="Arnaud M.B."/>
            <person name="Bates S."/>
            <person name="Brown A.J."/>
            <person name="Brunke S."/>
            <person name="Costanzo M.C."/>
            <person name="Fitzpatrick D.A."/>
            <person name="de Groot P.W."/>
            <person name="Harris D."/>
            <person name="Hoyer L.L."/>
            <person name="Hube B."/>
            <person name="Klis F.M."/>
            <person name="Kodira C."/>
            <person name="Lennard N."/>
            <person name="Logue M.E."/>
            <person name="Martin R."/>
            <person name="Neiman A.M."/>
            <person name="Nikolaou E."/>
            <person name="Quail M.A."/>
            <person name="Quinn J."/>
            <person name="Santos M.C."/>
            <person name="Schmitzberger F.F."/>
            <person name="Sherlock G."/>
            <person name="Shah P."/>
            <person name="Silverstein K.A."/>
            <person name="Skrzypek M.S."/>
            <person name="Soll D."/>
            <person name="Staggs R."/>
            <person name="Stansfield I."/>
            <person name="Stumpf M.P."/>
            <person name="Sudbery P.E."/>
            <person name="Srikantha T."/>
            <person name="Zeng Q."/>
            <person name="Berman J."/>
            <person name="Berriman M."/>
            <person name="Heitman J."/>
            <person name="Gow N.A."/>
            <person name="Lorenz M.C."/>
            <person name="Birren B.W."/>
            <person name="Kellis M."/>
            <person name="Cuomo C.A."/>
        </authorList>
    </citation>
    <scope>NUCLEOTIDE SEQUENCE [LARGE SCALE GENOMIC DNA]</scope>
    <source>
        <strain evidence="5">ATCC 6260 / CBS 566 / DSM 6381 / JCM 1539 / NBRC 10279 / NRRL Y-324</strain>
    </source>
</reference>
<dbReference type="SUPFAM" id="SSF81296">
    <property type="entry name" value="E set domains"/>
    <property type="match status" value="1"/>
</dbReference>
<dbReference type="STRING" id="294746.A5DB32"/>
<dbReference type="HOGENOM" id="CLU_1885699_0_0_1"/>
<dbReference type="Proteomes" id="UP000001997">
    <property type="component" value="Unassembled WGS sequence"/>
</dbReference>
<accession>A5DB32</accession>
<evidence type="ECO:0000256" key="3">
    <source>
        <dbReference type="ARBA" id="ARBA00022490"/>
    </source>
</evidence>
<dbReference type="GO" id="GO:0007266">
    <property type="term" value="P:Rho protein signal transduction"/>
    <property type="evidence" value="ECO:0007669"/>
    <property type="project" value="InterPro"/>
</dbReference>
<dbReference type="Pfam" id="PF02115">
    <property type="entry name" value="Rho_GDI"/>
    <property type="match status" value="1"/>
</dbReference>
<dbReference type="OMA" id="IANDWTT"/>
<evidence type="ECO:0000313" key="4">
    <source>
        <dbReference type="EMBL" id="EDK36389.2"/>
    </source>
</evidence>
<dbReference type="GO" id="GO:0005094">
    <property type="term" value="F:Rho GDP-dissociation inhibitor activity"/>
    <property type="evidence" value="ECO:0007669"/>
    <property type="project" value="InterPro"/>
</dbReference>
<comment type="subcellular location">
    <subcellularLocation>
        <location evidence="1">Cytoplasm</location>
    </subcellularLocation>
</comment>